<reference evidence="2" key="1">
    <citation type="journal article" date="2023" name="Nat. Plants">
        <title>Single-cell RNA sequencing provides a high-resolution roadmap for understanding the multicellular compartmentation of specialized metabolism.</title>
        <authorList>
            <person name="Sun S."/>
            <person name="Shen X."/>
            <person name="Li Y."/>
            <person name="Li Y."/>
            <person name="Wang S."/>
            <person name="Li R."/>
            <person name="Zhang H."/>
            <person name="Shen G."/>
            <person name="Guo B."/>
            <person name="Wei J."/>
            <person name="Xu J."/>
            <person name="St-Pierre B."/>
            <person name="Chen S."/>
            <person name="Sun C."/>
        </authorList>
    </citation>
    <scope>NUCLEOTIDE SEQUENCE [LARGE SCALE GENOMIC DNA]</scope>
</reference>
<evidence type="ECO:0000313" key="2">
    <source>
        <dbReference type="Proteomes" id="UP001060085"/>
    </source>
</evidence>
<proteinExistence type="predicted"/>
<evidence type="ECO:0000313" key="1">
    <source>
        <dbReference type="EMBL" id="KAI5673231.1"/>
    </source>
</evidence>
<name>A0ACC0BKN1_CATRO</name>
<protein>
    <submittedName>
        <fullName evidence="1">Uncharacterized protein</fullName>
    </submittedName>
</protein>
<organism evidence="1 2">
    <name type="scientific">Catharanthus roseus</name>
    <name type="common">Madagascar periwinkle</name>
    <name type="synonym">Vinca rosea</name>
    <dbReference type="NCBI Taxonomy" id="4058"/>
    <lineage>
        <taxon>Eukaryota</taxon>
        <taxon>Viridiplantae</taxon>
        <taxon>Streptophyta</taxon>
        <taxon>Embryophyta</taxon>
        <taxon>Tracheophyta</taxon>
        <taxon>Spermatophyta</taxon>
        <taxon>Magnoliopsida</taxon>
        <taxon>eudicotyledons</taxon>
        <taxon>Gunneridae</taxon>
        <taxon>Pentapetalae</taxon>
        <taxon>asterids</taxon>
        <taxon>lamiids</taxon>
        <taxon>Gentianales</taxon>
        <taxon>Apocynaceae</taxon>
        <taxon>Rauvolfioideae</taxon>
        <taxon>Vinceae</taxon>
        <taxon>Catharanthinae</taxon>
        <taxon>Catharanthus</taxon>
    </lineage>
</organism>
<keyword evidence="2" id="KW-1185">Reference proteome</keyword>
<accession>A0ACC0BKN1</accession>
<comment type="caution">
    <text evidence="1">The sequence shown here is derived from an EMBL/GenBank/DDBJ whole genome shotgun (WGS) entry which is preliminary data.</text>
</comment>
<dbReference type="EMBL" id="CM044703">
    <property type="protein sequence ID" value="KAI5673231.1"/>
    <property type="molecule type" value="Genomic_DNA"/>
</dbReference>
<dbReference type="Proteomes" id="UP001060085">
    <property type="component" value="Linkage Group LG03"/>
</dbReference>
<gene>
    <name evidence="1" type="ORF">M9H77_13595</name>
</gene>
<sequence length="941" mass="106229">MGAIGAEELMKWEKKQGAAHGGEEKILVLVRLRPLSEKEIGRNEVSDWECINESTILYRNSLQERSGLPTVYSFDRVFSGDCPTKNVYEEGTKEIALSVVRGINSTIFAYGQTSSGKTYTMNGITEYTVADIYDYMRKHEERAFVLKFSAMEIYNEVVRDLLSTESMPLRLLDDPERGTIIEKLTEETLRDWNHLKELLSICEAQRQIGETSLNETSSRSHQILRLTIESSAREFIGKSNSTTLAASVNFVDLAGSERASQALSVGQRLKEGCHINRSLLTLGTVIRKLSKGRHGHVNYRDSKLTRILQPSLGGNARTAIICTLSPARSHVEQSRNTLLFACCAKEVSTNAQVNVVMSDKALVKHLQREVARLESELRTPGPTCDYTALLRKKDLQIEKLEKEVRELQKQRDIAESRIEDLLRMVGNDQSSKKWNVKKGDMYEDEFSVSGSSAEFGTDRENQEEETLCRQLSEKSLNHSRSDCASSSISDISKFNISQVSQGKDEIVLGAGEDSDGICKEVRCVEMDESVENKNSESVDNSENNGRISMLSASPTEDSVDQELLPDLPRQARGTVNGFTYGALEQKMQDVQKAFDSLLGPNRDERPSWDTSADMSSSRSLRLTRSMSCRANIMAGSSSSPDREVEQIQTTPPNGLEKHFPGRPVSVRRKHWNIPPLTFGENAARLSRNNSQSSIGSAFLDDLKSENPGDEDIPSVDNFVAGLKEMAKHQYGNKMDDQVQGRNVKDVGLDPVHDSVGTPSEWPLEFERLRIQIIELWQSCNISLVHRTYFFLLFRGDPMDSIYMEVELRRLTFLRETFSKGNPVLQNGQKLTLTSSLKALLRERQTLLRLVHKRLTEDERNKIYHKWGISLNSKRRKLQLVQRLWSNAEDMEHVLQSAAIVAKLIKFSEKSQAIKEMFGLSFTPPQMKRRSFGWKNSRASLV</sequence>